<keyword evidence="2" id="KW-1185">Reference proteome</keyword>
<gene>
    <name evidence="1" type="ORF">Pint_25926</name>
</gene>
<evidence type="ECO:0000313" key="1">
    <source>
        <dbReference type="EMBL" id="KAJ0035777.1"/>
    </source>
</evidence>
<comment type="caution">
    <text evidence="1">The sequence shown here is derived from an EMBL/GenBank/DDBJ whole genome shotgun (WGS) entry which is preliminary data.</text>
</comment>
<dbReference type="EMBL" id="CM047742">
    <property type="protein sequence ID" value="KAJ0035777.1"/>
    <property type="molecule type" value="Genomic_DNA"/>
</dbReference>
<reference evidence="2" key="1">
    <citation type="journal article" date="2023" name="G3 (Bethesda)">
        <title>Genome assembly and association tests identify interacting loci associated with vigor, precocity, and sex in interspecific pistachio rootstocks.</title>
        <authorList>
            <person name="Palmer W."/>
            <person name="Jacygrad E."/>
            <person name="Sagayaradj S."/>
            <person name="Cavanaugh K."/>
            <person name="Han R."/>
            <person name="Bertier L."/>
            <person name="Beede B."/>
            <person name="Kafkas S."/>
            <person name="Golino D."/>
            <person name="Preece J."/>
            <person name="Michelmore R."/>
        </authorList>
    </citation>
    <scope>NUCLEOTIDE SEQUENCE [LARGE SCALE GENOMIC DNA]</scope>
</reference>
<dbReference type="Proteomes" id="UP001163603">
    <property type="component" value="Chromosome 7"/>
</dbReference>
<name>A0ACC0YHH3_9ROSI</name>
<protein>
    <submittedName>
        <fullName evidence="1">Uncharacterized protein</fullName>
    </submittedName>
</protein>
<evidence type="ECO:0000313" key="2">
    <source>
        <dbReference type="Proteomes" id="UP001163603"/>
    </source>
</evidence>
<proteinExistence type="predicted"/>
<sequence>MEIGDRSVIAIDEMTNISEHNIYPTTRRFTDSLTMSGYEREFTRLMPAPSRSWIWVQSFFYSRWCIIAEPILPITTNNSGGNQIRGINEETEARRGSSYQIKLNAALLAITAQGGVAMFSIGESSTLSPNGMFLLRSAVACNFTGFMSCLYAILLNGRKPEAARILSGTGCVATVYGFLALMGTALPDRLMWMSTAVSCLASFPAIAVFAKKTDFPSLFRH</sequence>
<accession>A0ACC0YHH3</accession>
<organism evidence="1 2">
    <name type="scientific">Pistacia integerrima</name>
    <dbReference type="NCBI Taxonomy" id="434235"/>
    <lineage>
        <taxon>Eukaryota</taxon>
        <taxon>Viridiplantae</taxon>
        <taxon>Streptophyta</taxon>
        <taxon>Embryophyta</taxon>
        <taxon>Tracheophyta</taxon>
        <taxon>Spermatophyta</taxon>
        <taxon>Magnoliopsida</taxon>
        <taxon>eudicotyledons</taxon>
        <taxon>Gunneridae</taxon>
        <taxon>Pentapetalae</taxon>
        <taxon>rosids</taxon>
        <taxon>malvids</taxon>
        <taxon>Sapindales</taxon>
        <taxon>Anacardiaceae</taxon>
        <taxon>Pistacia</taxon>
    </lineage>
</organism>